<dbReference type="Pfam" id="PF12017">
    <property type="entry name" value="Tnp_P_element"/>
    <property type="match status" value="1"/>
</dbReference>
<dbReference type="OrthoDB" id="7312725at2759"/>
<proteinExistence type="predicted"/>
<dbReference type="EMBL" id="CAKOFQ010011626">
    <property type="protein sequence ID" value="CAH2020906.1"/>
    <property type="molecule type" value="Genomic_DNA"/>
</dbReference>
<keyword evidence="3" id="KW-1185">Reference proteome</keyword>
<dbReference type="InterPro" id="IPR021896">
    <property type="entry name" value="THAP9-like_HTH"/>
</dbReference>
<protein>
    <recommendedName>
        <fullName evidence="1">THAP9-like helix-turn-helix domain-containing protein</fullName>
    </recommendedName>
</protein>
<gene>
    <name evidence="2" type="ORF">ACAOBT_LOCUS38173</name>
</gene>
<comment type="caution">
    <text evidence="2">The sequence shown here is derived from an EMBL/GenBank/DDBJ whole genome shotgun (WGS) entry which is preliminary data.</text>
</comment>
<accession>A0A9P0QIM7</accession>
<organism evidence="2 3">
    <name type="scientific">Acanthoscelides obtectus</name>
    <name type="common">Bean weevil</name>
    <name type="synonym">Bruchus obtectus</name>
    <dbReference type="NCBI Taxonomy" id="200917"/>
    <lineage>
        <taxon>Eukaryota</taxon>
        <taxon>Metazoa</taxon>
        <taxon>Ecdysozoa</taxon>
        <taxon>Arthropoda</taxon>
        <taxon>Hexapoda</taxon>
        <taxon>Insecta</taxon>
        <taxon>Pterygota</taxon>
        <taxon>Neoptera</taxon>
        <taxon>Endopterygota</taxon>
        <taxon>Coleoptera</taxon>
        <taxon>Polyphaga</taxon>
        <taxon>Cucujiformia</taxon>
        <taxon>Chrysomeloidea</taxon>
        <taxon>Chrysomelidae</taxon>
        <taxon>Bruchinae</taxon>
        <taxon>Bruchini</taxon>
        <taxon>Acanthoscelides</taxon>
    </lineage>
</organism>
<reference evidence="2" key="1">
    <citation type="submission" date="2022-03" db="EMBL/GenBank/DDBJ databases">
        <authorList>
            <person name="Sayadi A."/>
        </authorList>
    </citation>
    <scope>NUCLEOTIDE SEQUENCE</scope>
</reference>
<evidence type="ECO:0000259" key="1">
    <source>
        <dbReference type="Pfam" id="PF12017"/>
    </source>
</evidence>
<evidence type="ECO:0000313" key="2">
    <source>
        <dbReference type="EMBL" id="CAH2020906.1"/>
    </source>
</evidence>
<evidence type="ECO:0000313" key="3">
    <source>
        <dbReference type="Proteomes" id="UP001152888"/>
    </source>
</evidence>
<name>A0A9P0QIM7_ACAOB</name>
<sequence>MKIYYNCYLDSTIFACEICIFIVYSESLSETQKQLLFRQLKKGKTNKYSPELRCFALTLNFYSSSAYNYVRKIFGKKVLPHPRTVSKWYSVVDGTPGYSEEAFVL</sequence>
<dbReference type="Proteomes" id="UP001152888">
    <property type="component" value="Unassembled WGS sequence"/>
</dbReference>
<feature type="domain" description="THAP9-like helix-turn-helix" evidence="1">
    <location>
        <begin position="26"/>
        <end position="88"/>
    </location>
</feature>
<dbReference type="AlphaFoldDB" id="A0A9P0QIM7"/>